<comment type="caution">
    <text evidence="1">The sequence shown here is derived from an EMBL/GenBank/DDBJ whole genome shotgun (WGS) entry which is preliminary data.</text>
</comment>
<gene>
    <name evidence="1" type="ORF">HD556DRAFT_1473024</name>
</gene>
<proteinExistence type="predicted"/>
<reference evidence="1" key="1">
    <citation type="journal article" date="2020" name="New Phytol.">
        <title>Comparative genomics reveals dynamic genome evolution in host specialist ectomycorrhizal fungi.</title>
        <authorList>
            <person name="Lofgren L.A."/>
            <person name="Nguyen N.H."/>
            <person name="Vilgalys R."/>
            <person name="Ruytinx J."/>
            <person name="Liao H.L."/>
            <person name="Branco S."/>
            <person name="Kuo A."/>
            <person name="LaButti K."/>
            <person name="Lipzen A."/>
            <person name="Andreopoulos W."/>
            <person name="Pangilinan J."/>
            <person name="Riley R."/>
            <person name="Hundley H."/>
            <person name="Na H."/>
            <person name="Barry K."/>
            <person name="Grigoriev I.V."/>
            <person name="Stajich J.E."/>
            <person name="Kennedy P.G."/>
        </authorList>
    </citation>
    <scope>NUCLEOTIDE SEQUENCE</scope>
    <source>
        <strain evidence="1">S12</strain>
    </source>
</reference>
<evidence type="ECO:0000313" key="2">
    <source>
        <dbReference type="Proteomes" id="UP000719766"/>
    </source>
</evidence>
<protein>
    <submittedName>
        <fullName evidence="1">Uncharacterized protein</fullName>
    </submittedName>
</protein>
<dbReference type="GeneID" id="64602245"/>
<dbReference type="RefSeq" id="XP_041161302.1">
    <property type="nucleotide sequence ID" value="XM_041308481.1"/>
</dbReference>
<sequence length="199" mass="22723">MHHLKMVIHARTLMGLMVNNKERRTVLLRDAVNIDEPLLRWVLGLRGKRGSDGKWCRELLNVGPFYGIDRTEHTAPAIDHDAVLSILPHVQRQPDYLKGIDRASFSIKQVLPRNKGSGRNTYVSRRVGIPALHIFIGRHVCSASLQVGEEKPEVPYVWIYFPRNSKLPRYQQVQGKVAQWTYPTCDIPKEDGDKALPSK</sequence>
<name>A0A9P7AS66_9AGAM</name>
<keyword evidence="2" id="KW-1185">Reference proteome</keyword>
<dbReference type="EMBL" id="JABBWE010000022">
    <property type="protein sequence ID" value="KAG1795429.1"/>
    <property type="molecule type" value="Genomic_DNA"/>
</dbReference>
<accession>A0A9P7AS66</accession>
<dbReference type="Proteomes" id="UP000719766">
    <property type="component" value="Unassembled WGS sequence"/>
</dbReference>
<dbReference type="AlphaFoldDB" id="A0A9P7AS66"/>
<organism evidence="1 2">
    <name type="scientific">Suillus plorans</name>
    <dbReference type="NCBI Taxonomy" id="116603"/>
    <lineage>
        <taxon>Eukaryota</taxon>
        <taxon>Fungi</taxon>
        <taxon>Dikarya</taxon>
        <taxon>Basidiomycota</taxon>
        <taxon>Agaricomycotina</taxon>
        <taxon>Agaricomycetes</taxon>
        <taxon>Agaricomycetidae</taxon>
        <taxon>Boletales</taxon>
        <taxon>Suillineae</taxon>
        <taxon>Suillaceae</taxon>
        <taxon>Suillus</taxon>
    </lineage>
</organism>
<evidence type="ECO:0000313" key="1">
    <source>
        <dbReference type="EMBL" id="KAG1795429.1"/>
    </source>
</evidence>